<dbReference type="EMBL" id="CM037159">
    <property type="protein sequence ID" value="KAH7866447.1"/>
    <property type="molecule type" value="Genomic_DNA"/>
</dbReference>
<evidence type="ECO:0000313" key="2">
    <source>
        <dbReference type="Proteomes" id="UP000828048"/>
    </source>
</evidence>
<accession>A0ACB7ZK67</accession>
<gene>
    <name evidence="1" type="ORF">Vadar_020581</name>
</gene>
<comment type="caution">
    <text evidence="1">The sequence shown here is derived from an EMBL/GenBank/DDBJ whole genome shotgun (WGS) entry which is preliminary data.</text>
</comment>
<proteinExistence type="predicted"/>
<sequence>MTLESQNRFLHLVKIERTVSTTVVISDGDPPTPPPTPPPSSPILFQSSCDWVYCIPRKWSRRVATMLPWLVIPLIGLWALSQLLPPAFRFEITSPRLACFFVLLVTLFWYEILMPQLSAWRVRRNAWIREKKRFEAIEMQKLRKTATRKCRNCLTPYKDQNPGGGRFMCSYCGHISKRPVLDLPVSPGLGLANSGILKDLVGKGGKMLNGKVWSDNSWVCGQEWIENGNWVSGSFAGKPSSWRKNGGGFFSGDDHCVADNSYSRIVIFACKILTAFFLSIGWLWRKITRVSSSRDDASSDVEHKGMLAKQGENGGNSQESRGERARRKAEEKRQARIERELLEEEERKQREEVARLVEERRRLRGEKMEVEKDRGRNSTPAKEKDIKKEAEKKRQQRRKEKDKWSSKSNSDAEELEKRAGKESERKRELDRRSDTDRWEHQRTSTESAKNVSTEMTHGIKGAITNNYSRVNAGTRYLDRVRGTFLSSSKAFSGGGFFGKGVNATAATISRENKPYGSVDQFQPSANWRELSQPAKSLPNGDDKTANRPVLIEPQPLPAPKKSWQQLFTRSSTVAPATNTNVISRPNGKSQAEVRNPAFSGHASSVQSYDNPISFGLPSPFTLPTFPSIATSSSTVPPLTTEAMFPRIGEATRDYLPEESDVFEDPCYIPDPVSLLGPVSESLDNFQSDQGSGFAPDMGLEKTRALKNISAAAEVNRPSPIESPMSRIRVSDGRHSNSSRFSSSPKAQDVITSPLNDLNSATDNGTWQMWGSSPLVQDGIGLVSGPVSWLIPPELNKSTRDDIVHPMAQKTMASLFTRDDQTLAGTHSPQNVFLGNSQNGGFLGNSQNGGTFHTSAPGSSDDPWSSNTFFGPMPGADGHISINPRQEASQNEMMYGSPNSSATNRPFSPADCRAKKEWAVQGSAEGIGNSSIPRPHIGGLYSTPDVQSLWSYE</sequence>
<name>A0ACB7ZK67_9ERIC</name>
<organism evidence="1 2">
    <name type="scientific">Vaccinium darrowii</name>
    <dbReference type="NCBI Taxonomy" id="229202"/>
    <lineage>
        <taxon>Eukaryota</taxon>
        <taxon>Viridiplantae</taxon>
        <taxon>Streptophyta</taxon>
        <taxon>Embryophyta</taxon>
        <taxon>Tracheophyta</taxon>
        <taxon>Spermatophyta</taxon>
        <taxon>Magnoliopsida</taxon>
        <taxon>eudicotyledons</taxon>
        <taxon>Gunneridae</taxon>
        <taxon>Pentapetalae</taxon>
        <taxon>asterids</taxon>
        <taxon>Ericales</taxon>
        <taxon>Ericaceae</taxon>
        <taxon>Vaccinioideae</taxon>
        <taxon>Vaccinieae</taxon>
        <taxon>Vaccinium</taxon>
    </lineage>
</organism>
<protein>
    <submittedName>
        <fullName evidence="1">Uncharacterized protein</fullName>
    </submittedName>
</protein>
<reference evidence="1 2" key="1">
    <citation type="journal article" date="2021" name="Hortic Res">
        <title>High-quality reference genome and annotation aids understanding of berry development for evergreen blueberry (Vaccinium darrowii).</title>
        <authorList>
            <person name="Yu J."/>
            <person name="Hulse-Kemp A.M."/>
            <person name="Babiker E."/>
            <person name="Staton M."/>
        </authorList>
    </citation>
    <scope>NUCLEOTIDE SEQUENCE [LARGE SCALE GENOMIC DNA]</scope>
    <source>
        <strain evidence="2">cv. NJ 8807/NJ 8810</strain>
        <tissue evidence="1">Young leaf</tissue>
    </source>
</reference>
<evidence type="ECO:0000313" key="1">
    <source>
        <dbReference type="EMBL" id="KAH7866447.1"/>
    </source>
</evidence>
<dbReference type="Proteomes" id="UP000828048">
    <property type="component" value="Chromosome 9"/>
</dbReference>
<keyword evidence="2" id="KW-1185">Reference proteome</keyword>